<dbReference type="Pfam" id="PF04954">
    <property type="entry name" value="SIP"/>
    <property type="match status" value="1"/>
</dbReference>
<accession>A0A3P1WRZ1</accession>
<evidence type="ECO:0000313" key="3">
    <source>
        <dbReference type="EMBL" id="RRD49065.1"/>
    </source>
</evidence>
<dbReference type="EMBL" id="RQYT01000023">
    <property type="protein sequence ID" value="RRD49065.1"/>
    <property type="molecule type" value="Genomic_DNA"/>
</dbReference>
<dbReference type="InterPro" id="IPR007037">
    <property type="entry name" value="SIP_rossman_dom"/>
</dbReference>
<gene>
    <name evidence="3" type="ORF">EII35_09770</name>
</gene>
<dbReference type="Gene3D" id="3.40.50.80">
    <property type="entry name" value="Nucleotide-binding domain of ferredoxin-NADP reductase (FNR) module"/>
    <property type="match status" value="1"/>
</dbReference>
<dbReference type="InterPro" id="IPR039261">
    <property type="entry name" value="FNR_nucleotide-bd"/>
</dbReference>
<dbReference type="Gene3D" id="2.40.30.10">
    <property type="entry name" value="Translation factors"/>
    <property type="match status" value="1"/>
</dbReference>
<name>A0A3P1WRZ1_9ACTN</name>
<dbReference type="PANTHER" id="PTHR30157">
    <property type="entry name" value="FERRIC REDUCTASE, NADPH-DEPENDENT"/>
    <property type="match status" value="1"/>
</dbReference>
<dbReference type="Proteomes" id="UP000280935">
    <property type="component" value="Unassembled WGS sequence"/>
</dbReference>
<evidence type="ECO:0000259" key="2">
    <source>
        <dbReference type="Pfam" id="PF08021"/>
    </source>
</evidence>
<feature type="domain" description="Siderophore-interacting FAD-binding" evidence="2">
    <location>
        <begin position="88"/>
        <end position="143"/>
    </location>
</feature>
<reference evidence="3 4" key="1">
    <citation type="submission" date="2018-11" db="EMBL/GenBank/DDBJ databases">
        <title>Genomes From Bacteria Associated with the Canine Oral Cavity: a Test Case for Automated Genome-Based Taxonomic Assignment.</title>
        <authorList>
            <person name="Coil D.A."/>
            <person name="Jospin G."/>
            <person name="Darling A.E."/>
            <person name="Wallis C."/>
            <person name="Davis I.J."/>
            <person name="Harris S."/>
            <person name="Eisen J.A."/>
            <person name="Holcombe L.J."/>
            <person name="O'Flynn C."/>
        </authorList>
    </citation>
    <scope>NUCLEOTIDE SEQUENCE [LARGE SCALE GENOMIC DNA]</scope>
    <source>
        <strain evidence="3 4">OH2822_COT-296</strain>
    </source>
</reference>
<dbReference type="CDD" id="cd06193">
    <property type="entry name" value="siderophore_interacting"/>
    <property type="match status" value="1"/>
</dbReference>
<comment type="caution">
    <text evidence="3">The sequence shown here is derived from an EMBL/GenBank/DDBJ whole genome shotgun (WGS) entry which is preliminary data.</text>
</comment>
<feature type="domain" description="SIP-like Rossmann fold" evidence="1">
    <location>
        <begin position="151"/>
        <end position="255"/>
    </location>
</feature>
<protein>
    <submittedName>
        <fullName evidence="3">Siderophore-interacting protein</fullName>
    </submittedName>
</protein>
<evidence type="ECO:0000313" key="4">
    <source>
        <dbReference type="Proteomes" id="UP000280935"/>
    </source>
</evidence>
<dbReference type="RefSeq" id="WP_125228284.1">
    <property type="nucleotide sequence ID" value="NZ_RQYT01000023.1"/>
</dbReference>
<evidence type="ECO:0000259" key="1">
    <source>
        <dbReference type="Pfam" id="PF04954"/>
    </source>
</evidence>
<dbReference type="AlphaFoldDB" id="A0A3P1WRZ1"/>
<proteinExistence type="predicted"/>
<organism evidence="3 4">
    <name type="scientific">Arachnia propionica</name>
    <dbReference type="NCBI Taxonomy" id="1750"/>
    <lineage>
        <taxon>Bacteria</taxon>
        <taxon>Bacillati</taxon>
        <taxon>Actinomycetota</taxon>
        <taxon>Actinomycetes</taxon>
        <taxon>Propionibacteriales</taxon>
        <taxon>Propionibacteriaceae</taxon>
        <taxon>Arachnia</taxon>
    </lineage>
</organism>
<dbReference type="OrthoDB" id="9814826at2"/>
<dbReference type="InterPro" id="IPR013113">
    <property type="entry name" value="SIP_FAD-bd"/>
</dbReference>
<sequence length="290" mass="32349">MSQPTPLDAQELRGLLALLDEPHDHEQDHSHDHHTRHHWSVTGITPRAAQLTRVTGTLDDPHFEEWLLPNTAIRLELPFQPPELHGIAGAPTTASRVYTVADADPASRTISVDFVVHEGDSPAMLWLRQAQIGDSVEVWEPSQHRLPHIASDHVLIADPTGLPAAISVIRGLDLPGRVRLLTQVPEDQVPDLPGVEVQRVDGTLIDAFLALDLSMVDSVWAAAESSEVRPIRQHCRRVLNLGKEATQVYGYWRRGTSNTQIDIDRLRLLRDVIAHGGDQSDLERRMEEEL</sequence>
<dbReference type="InterPro" id="IPR039374">
    <property type="entry name" value="SIP_fam"/>
</dbReference>
<dbReference type="Pfam" id="PF08021">
    <property type="entry name" value="FAD_binding_9"/>
    <property type="match status" value="1"/>
</dbReference>
<dbReference type="PANTHER" id="PTHR30157:SF0">
    <property type="entry name" value="NADPH-DEPENDENT FERRIC-CHELATE REDUCTASE"/>
    <property type="match status" value="1"/>
</dbReference>